<keyword evidence="9" id="KW-1185">Reference proteome</keyword>
<accession>Q67JZ2</accession>
<keyword evidence="4 7" id="KW-0812">Transmembrane</keyword>
<dbReference type="STRING" id="292459.STH3025"/>
<dbReference type="HOGENOM" id="CLU_058421_3_2_9"/>
<dbReference type="EMBL" id="AP006840">
    <property type="protein sequence ID" value="BAD42008.1"/>
    <property type="molecule type" value="Genomic_DNA"/>
</dbReference>
<protein>
    <recommendedName>
        <fullName evidence="10">DoxX family protein</fullName>
    </recommendedName>
</protein>
<comment type="subcellular location">
    <subcellularLocation>
        <location evidence="1">Cell membrane</location>
        <topology evidence="1">Multi-pass membrane protein</topology>
    </subcellularLocation>
</comment>
<gene>
    <name evidence="8" type="ordered locus">STH3025</name>
</gene>
<dbReference type="Pfam" id="PF07681">
    <property type="entry name" value="DoxX"/>
    <property type="match status" value="1"/>
</dbReference>
<feature type="transmembrane region" description="Helical" evidence="7">
    <location>
        <begin position="109"/>
        <end position="129"/>
    </location>
</feature>
<name>Q67JZ2_SYMTH</name>
<feature type="transmembrane region" description="Helical" evidence="7">
    <location>
        <begin position="9"/>
        <end position="30"/>
    </location>
</feature>
<evidence type="ECO:0000256" key="3">
    <source>
        <dbReference type="ARBA" id="ARBA00022475"/>
    </source>
</evidence>
<evidence type="ECO:0000313" key="9">
    <source>
        <dbReference type="Proteomes" id="UP000000417"/>
    </source>
</evidence>
<evidence type="ECO:0000256" key="2">
    <source>
        <dbReference type="ARBA" id="ARBA00006679"/>
    </source>
</evidence>
<dbReference type="GO" id="GO:0005886">
    <property type="term" value="C:plasma membrane"/>
    <property type="evidence" value="ECO:0007669"/>
    <property type="project" value="UniProtKB-SubCell"/>
</dbReference>
<evidence type="ECO:0000256" key="1">
    <source>
        <dbReference type="ARBA" id="ARBA00004651"/>
    </source>
</evidence>
<evidence type="ECO:0000256" key="5">
    <source>
        <dbReference type="ARBA" id="ARBA00022989"/>
    </source>
</evidence>
<dbReference type="PANTHER" id="PTHR33452:SF1">
    <property type="entry name" value="INNER MEMBRANE PROTEIN YPHA-RELATED"/>
    <property type="match status" value="1"/>
</dbReference>
<comment type="similarity">
    <text evidence="2">Belongs to the DoxX family.</text>
</comment>
<dbReference type="AlphaFoldDB" id="Q67JZ2"/>
<dbReference type="RefSeq" id="WP_011197140.1">
    <property type="nucleotide sequence ID" value="NC_006177.1"/>
</dbReference>
<keyword evidence="5 7" id="KW-1133">Transmembrane helix</keyword>
<feature type="transmembrane region" description="Helical" evidence="7">
    <location>
        <begin position="50"/>
        <end position="70"/>
    </location>
</feature>
<sequence length="149" mass="15645">MQRLEGPGVAFVPLLLRIPLAAVFLFAGWPKLTNLAGAAALFGNFGLPGWLGQFAAVLEVVGGLLLLLGLGTRVMGLLFLMEMVVATALVNWGQAWAGGTFDYTAVRMQITAMFACLALVLTGGGAASLDALWLRRRSQGAADGAVIRR</sequence>
<reference evidence="8 9" key="1">
    <citation type="journal article" date="2004" name="Nucleic Acids Res.">
        <title>Genome sequence of Symbiobacterium thermophilum, an uncultivable bacterium that depends on microbial commensalism.</title>
        <authorList>
            <person name="Ueda K."/>
            <person name="Yamashita A."/>
            <person name="Ishikawa J."/>
            <person name="Shimada M."/>
            <person name="Watsuji T."/>
            <person name="Morimura K."/>
            <person name="Ikeda H."/>
            <person name="Hattori M."/>
            <person name="Beppu T."/>
        </authorList>
    </citation>
    <scope>NUCLEOTIDE SEQUENCE [LARGE SCALE GENOMIC DNA]</scope>
    <source>
        <strain evidence="9">T / IAM 14863</strain>
    </source>
</reference>
<organism evidence="8 9">
    <name type="scientific">Symbiobacterium thermophilum (strain DSM 24528 / JCM 14929 / IAM 14863 / T)</name>
    <dbReference type="NCBI Taxonomy" id="292459"/>
    <lineage>
        <taxon>Bacteria</taxon>
        <taxon>Bacillati</taxon>
        <taxon>Bacillota</taxon>
        <taxon>Clostridia</taxon>
        <taxon>Eubacteriales</taxon>
        <taxon>Symbiobacteriaceae</taxon>
        <taxon>Symbiobacterium</taxon>
    </lineage>
</organism>
<dbReference type="KEGG" id="sth:STH3025"/>
<keyword evidence="6 7" id="KW-0472">Membrane</keyword>
<dbReference type="InterPro" id="IPR032808">
    <property type="entry name" value="DoxX"/>
</dbReference>
<dbReference type="Proteomes" id="UP000000417">
    <property type="component" value="Chromosome"/>
</dbReference>
<evidence type="ECO:0000256" key="4">
    <source>
        <dbReference type="ARBA" id="ARBA00022692"/>
    </source>
</evidence>
<evidence type="ECO:0000256" key="6">
    <source>
        <dbReference type="ARBA" id="ARBA00023136"/>
    </source>
</evidence>
<evidence type="ECO:0000256" key="7">
    <source>
        <dbReference type="SAM" id="Phobius"/>
    </source>
</evidence>
<dbReference type="PANTHER" id="PTHR33452">
    <property type="entry name" value="OXIDOREDUCTASE CATD-RELATED"/>
    <property type="match status" value="1"/>
</dbReference>
<keyword evidence="3" id="KW-1003">Cell membrane</keyword>
<evidence type="ECO:0008006" key="10">
    <source>
        <dbReference type="Google" id="ProtNLM"/>
    </source>
</evidence>
<dbReference type="eggNOG" id="COG2259">
    <property type="taxonomic scope" value="Bacteria"/>
</dbReference>
<evidence type="ECO:0000313" key="8">
    <source>
        <dbReference type="EMBL" id="BAD42008.1"/>
    </source>
</evidence>
<feature type="transmembrane region" description="Helical" evidence="7">
    <location>
        <begin position="77"/>
        <end position="97"/>
    </location>
</feature>
<proteinExistence type="inferred from homology"/>
<dbReference type="InterPro" id="IPR051907">
    <property type="entry name" value="DoxX-like_oxidoreductase"/>
</dbReference>